<feature type="domain" description="4Fe-4S Wbl-type" evidence="13">
    <location>
        <begin position="11"/>
        <end position="67"/>
    </location>
</feature>
<keyword evidence="3 11" id="KW-0004">4Fe-4S</keyword>
<organism evidence="14 15">
    <name type="scientific">Streptomyces pyxinicus</name>
    <dbReference type="NCBI Taxonomy" id="2970331"/>
    <lineage>
        <taxon>Bacteria</taxon>
        <taxon>Bacillati</taxon>
        <taxon>Actinomycetota</taxon>
        <taxon>Actinomycetes</taxon>
        <taxon>Kitasatosporales</taxon>
        <taxon>Streptomycetaceae</taxon>
        <taxon>Streptomyces</taxon>
    </lineage>
</organism>
<evidence type="ECO:0000256" key="3">
    <source>
        <dbReference type="ARBA" id="ARBA00022485"/>
    </source>
</evidence>
<keyword evidence="5 11" id="KW-0408">Iron</keyword>
<evidence type="ECO:0000256" key="5">
    <source>
        <dbReference type="ARBA" id="ARBA00023004"/>
    </source>
</evidence>
<comment type="function">
    <text evidence="11">Acts as a transcriptional regulator. Probably redox-responsive. The apo- but not holo-form probably binds DNA.</text>
</comment>
<accession>A0ABT2BCQ7</accession>
<keyword evidence="7 11" id="KW-0805">Transcription regulation</keyword>
<evidence type="ECO:0000313" key="14">
    <source>
        <dbReference type="EMBL" id="MCS0605688.1"/>
    </source>
</evidence>
<evidence type="ECO:0000256" key="12">
    <source>
        <dbReference type="SAM" id="MobiDB-lite"/>
    </source>
</evidence>
<evidence type="ECO:0000256" key="1">
    <source>
        <dbReference type="ARBA" id="ARBA00004496"/>
    </source>
</evidence>
<evidence type="ECO:0000256" key="8">
    <source>
        <dbReference type="ARBA" id="ARBA00023125"/>
    </source>
</evidence>
<dbReference type="InterPro" id="IPR034768">
    <property type="entry name" value="4FE4S_WBL"/>
</dbReference>
<feature type="binding site" evidence="11">
    <location>
        <position position="12"/>
    </location>
    <ligand>
        <name>[4Fe-4S] cluster</name>
        <dbReference type="ChEBI" id="CHEBI:49883"/>
    </ligand>
</feature>
<keyword evidence="4 11" id="KW-0479">Metal-binding</keyword>
<proteinExistence type="inferred from homology"/>
<name>A0ABT2BCQ7_9ACTN</name>
<dbReference type="Pfam" id="PF02467">
    <property type="entry name" value="Whib"/>
    <property type="match status" value="1"/>
</dbReference>
<dbReference type="PANTHER" id="PTHR38839:SF7">
    <property type="entry name" value="TRANSCRIPTIONAL REGULATOR WHIB4"/>
    <property type="match status" value="1"/>
</dbReference>
<dbReference type="EMBL" id="JANUGP010000036">
    <property type="protein sequence ID" value="MCS0605688.1"/>
    <property type="molecule type" value="Genomic_DNA"/>
</dbReference>
<sequence>MAETDRSEQGLCRTADPDALFVEGAAQNRAKALCSGCNVRTECLSCALDQRIEFGVWGGMTERERRALLRRRPTVTSWRRLLETARVEHGRQPSWSRTARRPGCSGSRPRPQPDGDSWRRRPPRLGHLFTTLTGVWALSRRTAGERRERPR</sequence>
<evidence type="ECO:0000256" key="6">
    <source>
        <dbReference type="ARBA" id="ARBA00023014"/>
    </source>
</evidence>
<dbReference type="HAMAP" id="MF_01479">
    <property type="entry name" value="WhiB"/>
    <property type="match status" value="1"/>
</dbReference>
<comment type="cofactor">
    <cofactor evidence="11">
        <name>[4Fe-4S] cluster</name>
        <dbReference type="ChEBI" id="CHEBI:49883"/>
    </cofactor>
    <text evidence="11">Binds 1 [4Fe-4S] cluster per subunit. Following nitrosylation of the [4Fe-4S] cluster binds 1 [4Fe-8(NO)] cluster per subunit.</text>
</comment>
<evidence type="ECO:0000256" key="9">
    <source>
        <dbReference type="ARBA" id="ARBA00023157"/>
    </source>
</evidence>
<keyword evidence="8 11" id="KW-0238">DNA-binding</keyword>
<dbReference type="PROSITE" id="PS51674">
    <property type="entry name" value="4FE4S_WBL"/>
    <property type="match status" value="1"/>
</dbReference>
<reference evidence="14 15" key="1">
    <citation type="submission" date="2022-08" db="EMBL/GenBank/DDBJ databases">
        <authorList>
            <person name="Somphong A."/>
            <person name="Phongsopitanun W."/>
        </authorList>
    </citation>
    <scope>NUCLEOTIDE SEQUENCE [LARGE SCALE GENOMIC DNA]</scope>
    <source>
        <strain evidence="14 15">LP11</strain>
    </source>
</reference>
<comment type="subcellular location">
    <subcellularLocation>
        <location evidence="1 11">Cytoplasm</location>
    </subcellularLocation>
</comment>
<evidence type="ECO:0000256" key="10">
    <source>
        <dbReference type="ARBA" id="ARBA00023163"/>
    </source>
</evidence>
<evidence type="ECO:0000313" key="15">
    <source>
        <dbReference type="Proteomes" id="UP001205612"/>
    </source>
</evidence>
<feature type="region of interest" description="Disordered" evidence="12">
    <location>
        <begin position="88"/>
        <end position="123"/>
    </location>
</feature>
<keyword evidence="9 11" id="KW-1015">Disulfide bond</keyword>
<evidence type="ECO:0000256" key="11">
    <source>
        <dbReference type="HAMAP-Rule" id="MF_01479"/>
    </source>
</evidence>
<comment type="similarity">
    <text evidence="2 11">Belongs to the WhiB family.</text>
</comment>
<feature type="binding site" evidence="11">
    <location>
        <position position="43"/>
    </location>
    <ligand>
        <name>[4Fe-4S] cluster</name>
        <dbReference type="ChEBI" id="CHEBI:49883"/>
    </ligand>
</feature>
<feature type="binding site" evidence="11">
    <location>
        <position position="37"/>
    </location>
    <ligand>
        <name>[4Fe-4S] cluster</name>
        <dbReference type="ChEBI" id="CHEBI:49883"/>
    </ligand>
</feature>
<keyword evidence="10 11" id="KW-0804">Transcription</keyword>
<keyword evidence="11" id="KW-0963">Cytoplasm</keyword>
<comment type="caution">
    <text evidence="14">The sequence shown here is derived from an EMBL/GenBank/DDBJ whole genome shotgun (WGS) entry which is preliminary data.</text>
</comment>
<protein>
    <recommendedName>
        <fullName evidence="11">Transcriptional regulator WhiB</fullName>
    </recommendedName>
</protein>
<evidence type="ECO:0000256" key="4">
    <source>
        <dbReference type="ARBA" id="ARBA00022723"/>
    </source>
</evidence>
<comment type="PTM">
    <text evidence="11">Upon Fe-S cluster removal intramolecular disulfide bonds are formed.</text>
</comment>
<comment type="PTM">
    <text evidence="11">The Fe-S cluster can be nitrosylated by nitric oxide (NO).</text>
</comment>
<keyword evidence="6 11" id="KW-0411">Iron-sulfur</keyword>
<dbReference type="Proteomes" id="UP001205612">
    <property type="component" value="Unassembled WGS sequence"/>
</dbReference>
<evidence type="ECO:0000259" key="13">
    <source>
        <dbReference type="PROSITE" id="PS51674"/>
    </source>
</evidence>
<gene>
    <name evidence="11" type="primary">whiB</name>
    <name evidence="14" type="ORF">NX794_31460</name>
</gene>
<dbReference type="InterPro" id="IPR003482">
    <property type="entry name" value="Whib"/>
</dbReference>
<evidence type="ECO:0000256" key="2">
    <source>
        <dbReference type="ARBA" id="ARBA00006597"/>
    </source>
</evidence>
<dbReference type="RefSeq" id="WP_258782977.1">
    <property type="nucleotide sequence ID" value="NZ_JANUGP010000036.1"/>
</dbReference>
<feature type="binding site" evidence="11">
    <location>
        <position position="34"/>
    </location>
    <ligand>
        <name>[4Fe-4S] cluster</name>
        <dbReference type="ChEBI" id="CHEBI:49883"/>
    </ligand>
</feature>
<dbReference type="PANTHER" id="PTHR38839">
    <property type="entry name" value="TRANSCRIPTIONAL REGULATOR WHID-RELATED"/>
    <property type="match status" value="1"/>
</dbReference>
<evidence type="ECO:0000256" key="7">
    <source>
        <dbReference type="ARBA" id="ARBA00023015"/>
    </source>
</evidence>
<keyword evidence="15" id="KW-1185">Reference proteome</keyword>